<comment type="caution">
    <text evidence="1">The sequence shown here is derived from an EMBL/GenBank/DDBJ whole genome shotgun (WGS) entry which is preliminary data.</text>
</comment>
<name>A0ACB8CJB3_DERSI</name>
<accession>A0ACB8CJB3</accession>
<dbReference type="EMBL" id="CM023475">
    <property type="protein sequence ID" value="KAH7944967.1"/>
    <property type="molecule type" value="Genomic_DNA"/>
</dbReference>
<reference evidence="1" key="1">
    <citation type="submission" date="2020-05" db="EMBL/GenBank/DDBJ databases">
        <title>Large-scale comparative analyses of tick genomes elucidate their genetic diversity and vector capacities.</title>
        <authorList>
            <person name="Jia N."/>
            <person name="Wang J."/>
            <person name="Shi W."/>
            <person name="Du L."/>
            <person name="Sun Y."/>
            <person name="Zhan W."/>
            <person name="Jiang J."/>
            <person name="Wang Q."/>
            <person name="Zhang B."/>
            <person name="Ji P."/>
            <person name="Sakyi L.B."/>
            <person name="Cui X."/>
            <person name="Yuan T."/>
            <person name="Jiang B."/>
            <person name="Yang W."/>
            <person name="Lam T.T.-Y."/>
            <person name="Chang Q."/>
            <person name="Ding S."/>
            <person name="Wang X."/>
            <person name="Zhu J."/>
            <person name="Ruan X."/>
            <person name="Zhao L."/>
            <person name="Wei J."/>
            <person name="Que T."/>
            <person name="Du C."/>
            <person name="Cheng J."/>
            <person name="Dai P."/>
            <person name="Han X."/>
            <person name="Huang E."/>
            <person name="Gao Y."/>
            <person name="Liu J."/>
            <person name="Shao H."/>
            <person name="Ye R."/>
            <person name="Li L."/>
            <person name="Wei W."/>
            <person name="Wang X."/>
            <person name="Wang C."/>
            <person name="Yang T."/>
            <person name="Huo Q."/>
            <person name="Li W."/>
            <person name="Guo W."/>
            <person name="Chen H."/>
            <person name="Zhou L."/>
            <person name="Ni X."/>
            <person name="Tian J."/>
            <person name="Zhou Y."/>
            <person name="Sheng Y."/>
            <person name="Liu T."/>
            <person name="Pan Y."/>
            <person name="Xia L."/>
            <person name="Li J."/>
            <person name="Zhao F."/>
            <person name="Cao W."/>
        </authorList>
    </citation>
    <scope>NUCLEOTIDE SEQUENCE</scope>
    <source>
        <strain evidence="1">Dsil-2018</strain>
    </source>
</reference>
<keyword evidence="2" id="KW-1185">Reference proteome</keyword>
<organism evidence="1 2">
    <name type="scientific">Dermacentor silvarum</name>
    <name type="common">Tick</name>
    <dbReference type="NCBI Taxonomy" id="543639"/>
    <lineage>
        <taxon>Eukaryota</taxon>
        <taxon>Metazoa</taxon>
        <taxon>Ecdysozoa</taxon>
        <taxon>Arthropoda</taxon>
        <taxon>Chelicerata</taxon>
        <taxon>Arachnida</taxon>
        <taxon>Acari</taxon>
        <taxon>Parasitiformes</taxon>
        <taxon>Ixodida</taxon>
        <taxon>Ixodoidea</taxon>
        <taxon>Ixodidae</taxon>
        <taxon>Rhipicephalinae</taxon>
        <taxon>Dermacentor</taxon>
    </lineage>
</organism>
<gene>
    <name evidence="1" type="ORF">HPB49_002863</name>
</gene>
<dbReference type="Proteomes" id="UP000821865">
    <property type="component" value="Chromosome 6"/>
</dbReference>
<evidence type="ECO:0000313" key="2">
    <source>
        <dbReference type="Proteomes" id="UP000821865"/>
    </source>
</evidence>
<sequence>MGNVNGGTLTRIILEAIILAEKAGLKVDFITSDGSSWNRRMWTLMGIKASLDEIKCSAPLPVDKHRQLYFVSDFPHLLKCLRNRLLSLHFHRKAK</sequence>
<evidence type="ECO:0000313" key="1">
    <source>
        <dbReference type="EMBL" id="KAH7944967.1"/>
    </source>
</evidence>
<protein>
    <submittedName>
        <fullName evidence="1">Uncharacterized protein</fullName>
    </submittedName>
</protein>
<proteinExistence type="predicted"/>